<evidence type="ECO:0000313" key="1">
    <source>
        <dbReference type="EMBL" id="KAJ8895215.1"/>
    </source>
</evidence>
<dbReference type="EMBL" id="JARBHB010000001">
    <property type="protein sequence ID" value="KAJ8895215.1"/>
    <property type="molecule type" value="Genomic_DNA"/>
</dbReference>
<proteinExistence type="predicted"/>
<keyword evidence="2" id="KW-1185">Reference proteome</keyword>
<dbReference type="Proteomes" id="UP001159363">
    <property type="component" value="Chromosome 1"/>
</dbReference>
<reference evidence="1 2" key="1">
    <citation type="submission" date="2023-02" db="EMBL/GenBank/DDBJ databases">
        <title>LHISI_Scaffold_Assembly.</title>
        <authorList>
            <person name="Stuart O.P."/>
            <person name="Cleave R."/>
            <person name="Magrath M.J.L."/>
            <person name="Mikheyev A.S."/>
        </authorList>
    </citation>
    <scope>NUCLEOTIDE SEQUENCE [LARGE SCALE GENOMIC DNA]</scope>
    <source>
        <strain evidence="1">Daus_M_001</strain>
        <tissue evidence="1">Leg muscle</tissue>
    </source>
</reference>
<comment type="caution">
    <text evidence="1">The sequence shown here is derived from an EMBL/GenBank/DDBJ whole genome shotgun (WGS) entry which is preliminary data.</text>
</comment>
<organism evidence="1 2">
    <name type="scientific">Dryococelus australis</name>
    <dbReference type="NCBI Taxonomy" id="614101"/>
    <lineage>
        <taxon>Eukaryota</taxon>
        <taxon>Metazoa</taxon>
        <taxon>Ecdysozoa</taxon>
        <taxon>Arthropoda</taxon>
        <taxon>Hexapoda</taxon>
        <taxon>Insecta</taxon>
        <taxon>Pterygota</taxon>
        <taxon>Neoptera</taxon>
        <taxon>Polyneoptera</taxon>
        <taxon>Phasmatodea</taxon>
        <taxon>Verophasmatodea</taxon>
        <taxon>Anareolatae</taxon>
        <taxon>Phasmatidae</taxon>
        <taxon>Eurycanthinae</taxon>
        <taxon>Dryococelus</taxon>
    </lineage>
</organism>
<gene>
    <name evidence="1" type="ORF">PR048_000540</name>
</gene>
<evidence type="ECO:0000313" key="2">
    <source>
        <dbReference type="Proteomes" id="UP001159363"/>
    </source>
</evidence>
<accession>A0ABQ9IEX9</accession>
<sequence length="271" mass="30767">MWVRAVVSHDFWSALNGEVFGAGKGEMRRRWISGGIQGRRENQAGQLQRPPRFTCENPGVTPPGVEHCSPWWEASSLTTIPSRPRGLWNICVKRARALEKKKELRKIWGSRCNTGALPFPSDCQCNLCHRRAVSLPEIREQLNIDLTRTCERGCCERRQPNFVRDGRGCLPQRMRGPQNPIAATVAERLDCSPPTKACFSGISRPNKRVLCEYDSKFPGWVTPDSRMRESCRTMPLAGGFSRRPPVPPTHAFRLRYIPTSSHPHLRSRSHC</sequence>
<protein>
    <submittedName>
        <fullName evidence="1">Uncharacterized protein</fullName>
    </submittedName>
</protein>
<name>A0ABQ9IEX9_9NEOP</name>